<sequence length="190" mass="21665">MRRGFKTQSEKISHSVRQNLGLTALDKIDPTLFLRSLGFLVWEPADVPGIDPNHLAQLTVRDPDSWSGVTIREQGVTAIIINSAHPKTRQANTLIHEWAHIELRHKPNRVDRSQAGLLLLSDYPPDFEEEADWLAGAVLLPRDGLVHFKGRGLDHSDIAEHYGVSLELTNWRLRMTGVERQLYARKKYYT</sequence>
<protein>
    <submittedName>
        <fullName evidence="2">ImmA/IrrE family metallo-endopeptidase</fullName>
    </submittedName>
</protein>
<dbReference type="PANTHER" id="PTHR43236">
    <property type="entry name" value="ANTITOXIN HIGA1"/>
    <property type="match status" value="1"/>
</dbReference>
<name>A0AAF0GXH3_AGRTU</name>
<reference evidence="2" key="2">
    <citation type="submission" date="2023-04" db="EMBL/GenBank/DDBJ databases">
        <title>Complete genome sequence of Agrobacterium salinitolerans CFBP5506.</title>
        <authorList>
            <person name="Yen H.-C."/>
            <person name="Yan X.-H."/>
            <person name="Lai E.-M."/>
            <person name="Kuo C.-H."/>
        </authorList>
    </citation>
    <scope>NUCLEOTIDE SEQUENCE</scope>
    <source>
        <strain evidence="2">CFBP5506</strain>
    </source>
</reference>
<accession>A0AAF0GXH3</accession>
<dbReference type="PANTHER" id="PTHR43236:SF1">
    <property type="entry name" value="BLL7220 PROTEIN"/>
    <property type="match status" value="1"/>
</dbReference>
<feature type="domain" description="IrrE N-terminal-like" evidence="1">
    <location>
        <begin position="79"/>
        <end position="173"/>
    </location>
</feature>
<dbReference type="InterPro" id="IPR052345">
    <property type="entry name" value="Rad_response_metalloprotease"/>
</dbReference>
<organism evidence="2 3">
    <name type="scientific">Agrobacterium tumefaciens</name>
    <dbReference type="NCBI Taxonomy" id="358"/>
    <lineage>
        <taxon>Bacteria</taxon>
        <taxon>Pseudomonadati</taxon>
        <taxon>Pseudomonadota</taxon>
        <taxon>Alphaproteobacteria</taxon>
        <taxon>Hyphomicrobiales</taxon>
        <taxon>Rhizobiaceae</taxon>
        <taxon>Rhizobium/Agrobacterium group</taxon>
        <taxon>Agrobacterium</taxon>
        <taxon>Agrobacterium tumefaciens complex</taxon>
    </lineage>
</organism>
<evidence type="ECO:0000313" key="2">
    <source>
        <dbReference type="EMBL" id="WGM58650.1"/>
    </source>
</evidence>
<dbReference type="AlphaFoldDB" id="A0AAF0GXH3"/>
<dbReference type="Proteomes" id="UP000305410">
    <property type="component" value="Chromosome Circular"/>
</dbReference>
<dbReference type="InterPro" id="IPR010359">
    <property type="entry name" value="IrrE_HExxH"/>
</dbReference>
<proteinExistence type="predicted"/>
<evidence type="ECO:0000313" key="3">
    <source>
        <dbReference type="Proteomes" id="UP000305410"/>
    </source>
</evidence>
<dbReference type="Gene3D" id="1.10.10.2910">
    <property type="match status" value="1"/>
</dbReference>
<dbReference type="Pfam" id="PF06114">
    <property type="entry name" value="Peptidase_M78"/>
    <property type="match status" value="1"/>
</dbReference>
<evidence type="ECO:0000259" key="1">
    <source>
        <dbReference type="Pfam" id="PF06114"/>
    </source>
</evidence>
<dbReference type="RefSeq" id="WP_080789848.1">
    <property type="nucleotide sequence ID" value="NZ_CP122962.1"/>
</dbReference>
<dbReference type="EMBL" id="CP122962">
    <property type="protein sequence ID" value="WGM58650.1"/>
    <property type="molecule type" value="Genomic_DNA"/>
</dbReference>
<reference evidence="2" key="1">
    <citation type="submission" date="2019-04" db="EMBL/GenBank/DDBJ databases">
        <authorList>
            <person name="Chiang H.-Y."/>
            <person name="Huang Y.-Y."/>
            <person name="Chou L."/>
            <person name="Lai E.-M."/>
            <person name="Kuo C.-H."/>
        </authorList>
    </citation>
    <scope>NUCLEOTIDE SEQUENCE</scope>
    <source>
        <strain evidence="2">CFBP5506</strain>
    </source>
</reference>
<gene>
    <name evidence="2" type="ORF">CFBP5506_09960</name>
</gene>